<feature type="non-terminal residue" evidence="2">
    <location>
        <position position="1"/>
    </location>
</feature>
<dbReference type="EMBL" id="QUTB01008279">
    <property type="protein sequence ID" value="RHY42986.1"/>
    <property type="molecule type" value="Genomic_DNA"/>
</dbReference>
<dbReference type="AlphaFoldDB" id="A0A397E6Y3"/>
<dbReference type="Proteomes" id="UP000283543">
    <property type="component" value="Unassembled WGS sequence"/>
</dbReference>
<evidence type="ECO:0000313" key="1">
    <source>
        <dbReference type="EMBL" id="RHY42986.1"/>
    </source>
</evidence>
<dbReference type="EMBL" id="QUTD01001703">
    <property type="protein sequence ID" value="RHY77484.1"/>
    <property type="molecule type" value="Genomic_DNA"/>
</dbReference>
<name>A0A397E6Y3_APHAT</name>
<accession>A0A397E6Y3</accession>
<gene>
    <name evidence="2" type="ORF">DYB30_014082</name>
    <name evidence="1" type="ORF">DYB34_013624</name>
</gene>
<evidence type="ECO:0000313" key="2">
    <source>
        <dbReference type="EMBL" id="RHY77484.1"/>
    </source>
</evidence>
<reference evidence="3 4" key="1">
    <citation type="submission" date="2018-08" db="EMBL/GenBank/DDBJ databases">
        <title>Aphanomyces genome sequencing and annotation.</title>
        <authorList>
            <person name="Minardi D."/>
            <person name="Oidtmann B."/>
            <person name="Van Der Giezen M."/>
            <person name="Studholme D.J."/>
        </authorList>
    </citation>
    <scope>NUCLEOTIDE SEQUENCE [LARGE SCALE GENOMIC DNA]</scope>
    <source>
        <strain evidence="2 3">D2</strain>
        <strain evidence="1 4">Si</strain>
    </source>
</reference>
<proteinExistence type="predicted"/>
<evidence type="ECO:0000313" key="3">
    <source>
        <dbReference type="Proteomes" id="UP000266643"/>
    </source>
</evidence>
<protein>
    <submittedName>
        <fullName evidence="2">Uncharacterized protein</fullName>
    </submittedName>
</protein>
<sequence>CRTIATPNVAVQSKGEVLASPPSNASKKAAVVLLDSQKELESQFQMGLELDQCLEECATLYFENHQLTDKITTIEAALASVQDQQAVLYREYIGQQQSFKAHKHQLDTQLAASQTIIDEQTIKLNR</sequence>
<dbReference type="VEuPathDB" id="FungiDB:H257_06891"/>
<organism evidence="2 3">
    <name type="scientific">Aphanomyces astaci</name>
    <name type="common">Crayfish plague agent</name>
    <dbReference type="NCBI Taxonomy" id="112090"/>
    <lineage>
        <taxon>Eukaryota</taxon>
        <taxon>Sar</taxon>
        <taxon>Stramenopiles</taxon>
        <taxon>Oomycota</taxon>
        <taxon>Saprolegniomycetes</taxon>
        <taxon>Saprolegniales</taxon>
        <taxon>Verrucalvaceae</taxon>
        <taxon>Aphanomyces</taxon>
    </lineage>
</organism>
<evidence type="ECO:0000313" key="4">
    <source>
        <dbReference type="Proteomes" id="UP000283543"/>
    </source>
</evidence>
<dbReference type="Proteomes" id="UP000266643">
    <property type="component" value="Unassembled WGS sequence"/>
</dbReference>
<comment type="caution">
    <text evidence="2">The sequence shown here is derived from an EMBL/GenBank/DDBJ whole genome shotgun (WGS) entry which is preliminary data.</text>
</comment>